<feature type="region of interest" description="Disordered" evidence="3">
    <location>
        <begin position="1"/>
        <end position="29"/>
    </location>
</feature>
<dbReference type="PROSITE" id="PS50222">
    <property type="entry name" value="EF_HAND_2"/>
    <property type="match status" value="3"/>
</dbReference>
<evidence type="ECO:0008006" key="8">
    <source>
        <dbReference type="Google" id="ProtNLM"/>
    </source>
</evidence>
<dbReference type="SMART" id="SM00054">
    <property type="entry name" value="EFh"/>
    <property type="match status" value="4"/>
</dbReference>
<dbReference type="InterPro" id="IPR011009">
    <property type="entry name" value="Kinase-like_dom_sf"/>
</dbReference>
<evidence type="ECO:0000313" key="7">
    <source>
        <dbReference type="Proteomes" id="UP001515480"/>
    </source>
</evidence>
<dbReference type="Gene3D" id="1.10.238.10">
    <property type="entry name" value="EF-hand"/>
    <property type="match status" value="2"/>
</dbReference>
<evidence type="ECO:0000256" key="2">
    <source>
        <dbReference type="PROSITE-ProRule" id="PRU10141"/>
    </source>
</evidence>
<accession>A0AB34JKJ2</accession>
<dbReference type="PROSITE" id="PS50011">
    <property type="entry name" value="PROTEIN_KINASE_DOM"/>
    <property type="match status" value="1"/>
</dbReference>
<comment type="caution">
    <text evidence="6">The sequence shown here is derived from an EMBL/GenBank/DDBJ whole genome shotgun (WGS) entry which is preliminary data.</text>
</comment>
<dbReference type="InterPro" id="IPR002048">
    <property type="entry name" value="EF_hand_dom"/>
</dbReference>
<dbReference type="InterPro" id="IPR018247">
    <property type="entry name" value="EF_Hand_1_Ca_BS"/>
</dbReference>
<evidence type="ECO:0000259" key="5">
    <source>
        <dbReference type="PROSITE" id="PS50222"/>
    </source>
</evidence>
<proteinExistence type="predicted"/>
<keyword evidence="7" id="KW-1185">Reference proteome</keyword>
<organism evidence="6 7">
    <name type="scientific">Prymnesium parvum</name>
    <name type="common">Toxic golden alga</name>
    <dbReference type="NCBI Taxonomy" id="97485"/>
    <lineage>
        <taxon>Eukaryota</taxon>
        <taxon>Haptista</taxon>
        <taxon>Haptophyta</taxon>
        <taxon>Prymnesiophyceae</taxon>
        <taxon>Prymnesiales</taxon>
        <taxon>Prymnesiaceae</taxon>
        <taxon>Prymnesium</taxon>
    </lineage>
</organism>
<keyword evidence="2" id="KW-0067">ATP-binding</keyword>
<dbReference type="InterPro" id="IPR017441">
    <property type="entry name" value="Protein_kinase_ATP_BS"/>
</dbReference>
<evidence type="ECO:0000313" key="6">
    <source>
        <dbReference type="EMBL" id="KAL1521236.1"/>
    </source>
</evidence>
<dbReference type="PROSITE" id="PS00018">
    <property type="entry name" value="EF_HAND_1"/>
    <property type="match status" value="1"/>
</dbReference>
<dbReference type="PANTHER" id="PTHR24347">
    <property type="entry name" value="SERINE/THREONINE-PROTEIN KINASE"/>
    <property type="match status" value="1"/>
</dbReference>
<dbReference type="EMBL" id="JBGBPQ010000007">
    <property type="protein sequence ID" value="KAL1521236.1"/>
    <property type="molecule type" value="Genomic_DNA"/>
</dbReference>
<dbReference type="AlphaFoldDB" id="A0AB34JKJ2"/>
<dbReference type="PROSITE" id="PS00107">
    <property type="entry name" value="PROTEIN_KINASE_ATP"/>
    <property type="match status" value="1"/>
</dbReference>
<feature type="binding site" evidence="2">
    <location>
        <position position="151"/>
    </location>
    <ligand>
        <name>ATP</name>
        <dbReference type="ChEBI" id="CHEBI:30616"/>
    </ligand>
</feature>
<dbReference type="InterPro" id="IPR011992">
    <property type="entry name" value="EF-hand-dom_pair"/>
</dbReference>
<name>A0AB34JKJ2_PRYPA</name>
<sequence length="610" mass="66068">MPSDGVARGQSFSTSRAQPRAPPRRALTNWSLSSVAPSRGARFLQALGLRRVAPAQPRAPRRTDAAVCRASERWSEEQPWGGVRHKVRLVGKLALLHRRVGALSVGHTYCAPCFREAEWAALPYERGARLGAGAFAHVQRCRRDGEEYAMKVAYKRGAAAREKKEGVSRRAATVELTILARLGRHPTLVGLVDRFETSDAFVFILELATGGEVFERICTDGPYAEGAAAAVVRQLALGVRHLQAVGVCHRDIKPENLLHASAAPLAPVKLADFGLATLYGPRQPPMISAVGTPAYSAPELLEPGVEYGGEVDLWSVGVVLFVLLGGYNPFDPFGDAEPNEIRKRVRGCEWTFGAPLWQKVSAAAKDLLCKLLVAEPQRRATAADLLTHEWVSGAAGGGGGGAEESPRRVWREAAMAAALVTCAPASSRLAPRSLITTAVDEMRAVFDRYDLARSGSLSLSDVRAVLQAVIGKDEPPTLLAVEEVFKRVDSDANGMIEFDECQRVMAPLYDASQPALALVFSQLDTDSNGFIEAHELEAALRRLRLLDNESPEKAQLEASRAFAAADRGGQGRVSFDDFAVLFLGDAVVEQRSPPPMEKSPSRQLRRVHPE</sequence>
<keyword evidence="2" id="KW-0547">Nucleotide-binding</keyword>
<feature type="domain" description="EF-hand" evidence="5">
    <location>
        <begin position="476"/>
        <end position="511"/>
    </location>
</feature>
<reference evidence="6 7" key="1">
    <citation type="journal article" date="2024" name="Science">
        <title>Giant polyketide synthase enzymes in the biosynthesis of giant marine polyether toxins.</title>
        <authorList>
            <person name="Fallon T.R."/>
            <person name="Shende V.V."/>
            <person name="Wierzbicki I.H."/>
            <person name="Pendleton A.L."/>
            <person name="Watervoot N.F."/>
            <person name="Auber R.P."/>
            <person name="Gonzalez D.J."/>
            <person name="Wisecaver J.H."/>
            <person name="Moore B.S."/>
        </authorList>
    </citation>
    <scope>NUCLEOTIDE SEQUENCE [LARGE SCALE GENOMIC DNA]</scope>
    <source>
        <strain evidence="6 7">12B1</strain>
    </source>
</reference>
<feature type="domain" description="Protein kinase" evidence="4">
    <location>
        <begin position="124"/>
        <end position="391"/>
    </location>
</feature>
<dbReference type="Gene3D" id="1.10.510.10">
    <property type="entry name" value="Transferase(Phosphotransferase) domain 1"/>
    <property type="match status" value="1"/>
</dbReference>
<dbReference type="GO" id="GO:0005509">
    <property type="term" value="F:calcium ion binding"/>
    <property type="evidence" value="ECO:0007669"/>
    <property type="project" value="InterPro"/>
</dbReference>
<evidence type="ECO:0000259" key="4">
    <source>
        <dbReference type="PROSITE" id="PS50011"/>
    </source>
</evidence>
<gene>
    <name evidence="6" type="ORF">AB1Y20_020908</name>
</gene>
<dbReference type="SMART" id="SM00220">
    <property type="entry name" value="S_TKc"/>
    <property type="match status" value="1"/>
</dbReference>
<dbReference type="SUPFAM" id="SSF56112">
    <property type="entry name" value="Protein kinase-like (PK-like)"/>
    <property type="match status" value="1"/>
</dbReference>
<dbReference type="Proteomes" id="UP001515480">
    <property type="component" value="Unassembled WGS sequence"/>
</dbReference>
<dbReference type="Gene3D" id="3.30.200.20">
    <property type="entry name" value="Phosphorylase Kinase, domain 1"/>
    <property type="match status" value="1"/>
</dbReference>
<dbReference type="GO" id="GO:0005524">
    <property type="term" value="F:ATP binding"/>
    <property type="evidence" value="ECO:0007669"/>
    <property type="project" value="UniProtKB-UniRule"/>
</dbReference>
<dbReference type="SUPFAM" id="SSF47473">
    <property type="entry name" value="EF-hand"/>
    <property type="match status" value="1"/>
</dbReference>
<evidence type="ECO:0000256" key="1">
    <source>
        <dbReference type="ARBA" id="ARBA00022837"/>
    </source>
</evidence>
<dbReference type="InterPro" id="IPR000719">
    <property type="entry name" value="Prot_kinase_dom"/>
</dbReference>
<feature type="domain" description="EF-hand" evidence="5">
    <location>
        <begin position="519"/>
        <end position="546"/>
    </location>
</feature>
<protein>
    <recommendedName>
        <fullName evidence="8">Non-specific serine/threonine protein kinase</fullName>
    </recommendedName>
</protein>
<keyword evidence="1" id="KW-0106">Calcium</keyword>
<evidence type="ECO:0000256" key="3">
    <source>
        <dbReference type="SAM" id="MobiDB-lite"/>
    </source>
</evidence>
<feature type="domain" description="EF-hand" evidence="5">
    <location>
        <begin position="437"/>
        <end position="472"/>
    </location>
</feature>
<dbReference type="GO" id="GO:0004672">
    <property type="term" value="F:protein kinase activity"/>
    <property type="evidence" value="ECO:0007669"/>
    <property type="project" value="InterPro"/>
</dbReference>
<dbReference type="Pfam" id="PF13499">
    <property type="entry name" value="EF-hand_7"/>
    <property type="match status" value="2"/>
</dbReference>
<feature type="region of interest" description="Disordered" evidence="3">
    <location>
        <begin position="589"/>
        <end position="610"/>
    </location>
</feature>
<dbReference type="Pfam" id="PF00069">
    <property type="entry name" value="Pkinase"/>
    <property type="match status" value="1"/>
</dbReference>